<keyword evidence="7 8" id="KW-0472">Membrane</keyword>
<evidence type="ECO:0000256" key="8">
    <source>
        <dbReference type="SAM" id="Phobius"/>
    </source>
</evidence>
<dbReference type="AlphaFoldDB" id="A0A939QMV0"/>
<proteinExistence type="inferred from homology"/>
<dbReference type="InterPro" id="IPR038770">
    <property type="entry name" value="Na+/solute_symporter_sf"/>
</dbReference>
<gene>
    <name evidence="9" type="ORF">J4H85_11445</name>
</gene>
<feature type="transmembrane region" description="Helical" evidence="8">
    <location>
        <begin position="62"/>
        <end position="86"/>
    </location>
</feature>
<sequence>MLEIALLVAPLFVLLGIGMAAGFAQRFRSAQAGLNAFVFNFALPAFILMALAEAPVSDGVPLAFVVTSFVVPGALAFAVGGAARLWSRVRARRAAAHGRGASDASAVAPGPLAIASTYGNVGYLGVPIVLSVVGPQAALAAALGQLLHNVLFMVGYPLLKALQHRRHGVDEAAKTGLFELVWRVFTRAVLVNPVMISVVLGLILGALPVTMPDVFRESLGMLGQAAVPAAMFAVGLSIKPAFEGMRSGAVPVTAVLIASTVKLAILPAVTIVVLLAFGASLGSSWIAAAVIMAAMPVSSTASILVFEYDGDARVTSATTLVTSVVAVITIPLAILATPA</sequence>
<name>A0A939QMV0_9MICO</name>
<feature type="transmembrane region" description="Helical" evidence="8">
    <location>
        <begin position="180"/>
        <end position="207"/>
    </location>
</feature>
<feature type="transmembrane region" description="Helical" evidence="8">
    <location>
        <begin position="285"/>
        <end position="306"/>
    </location>
</feature>
<evidence type="ECO:0000256" key="4">
    <source>
        <dbReference type="ARBA" id="ARBA00022475"/>
    </source>
</evidence>
<dbReference type="Gene3D" id="1.20.1530.20">
    <property type="match status" value="1"/>
</dbReference>
<comment type="subcellular location">
    <subcellularLocation>
        <location evidence="1">Cell membrane</location>
        <topology evidence="1">Multi-pass membrane protein</topology>
    </subcellularLocation>
</comment>
<dbReference type="Pfam" id="PF03547">
    <property type="entry name" value="Mem_trans"/>
    <property type="match status" value="1"/>
</dbReference>
<keyword evidence="6 8" id="KW-1133">Transmembrane helix</keyword>
<evidence type="ECO:0000256" key="6">
    <source>
        <dbReference type="ARBA" id="ARBA00022989"/>
    </source>
</evidence>
<keyword evidence="4" id="KW-1003">Cell membrane</keyword>
<evidence type="ECO:0000313" key="10">
    <source>
        <dbReference type="Proteomes" id="UP000668403"/>
    </source>
</evidence>
<organism evidence="9 10">
    <name type="scientific">Leucobacter tardus</name>
    <dbReference type="NCBI Taxonomy" id="501483"/>
    <lineage>
        <taxon>Bacteria</taxon>
        <taxon>Bacillati</taxon>
        <taxon>Actinomycetota</taxon>
        <taxon>Actinomycetes</taxon>
        <taxon>Micrococcales</taxon>
        <taxon>Microbacteriaceae</taxon>
        <taxon>Leucobacter</taxon>
    </lineage>
</organism>
<protein>
    <submittedName>
        <fullName evidence="9">AEC family transporter</fullName>
    </submittedName>
</protein>
<dbReference type="Proteomes" id="UP000668403">
    <property type="component" value="Unassembled WGS sequence"/>
</dbReference>
<evidence type="ECO:0000256" key="5">
    <source>
        <dbReference type="ARBA" id="ARBA00022692"/>
    </source>
</evidence>
<evidence type="ECO:0000256" key="7">
    <source>
        <dbReference type="ARBA" id="ARBA00023136"/>
    </source>
</evidence>
<evidence type="ECO:0000313" key="9">
    <source>
        <dbReference type="EMBL" id="MBO2990609.1"/>
    </source>
</evidence>
<dbReference type="EMBL" id="JAGFBF010000005">
    <property type="protein sequence ID" value="MBO2990609.1"/>
    <property type="molecule type" value="Genomic_DNA"/>
</dbReference>
<dbReference type="InterPro" id="IPR004776">
    <property type="entry name" value="Mem_transp_PIN-like"/>
</dbReference>
<dbReference type="PANTHER" id="PTHR36838">
    <property type="entry name" value="AUXIN EFFLUX CARRIER FAMILY PROTEIN"/>
    <property type="match status" value="1"/>
</dbReference>
<evidence type="ECO:0000256" key="1">
    <source>
        <dbReference type="ARBA" id="ARBA00004651"/>
    </source>
</evidence>
<keyword evidence="3" id="KW-0813">Transport</keyword>
<dbReference type="RefSeq" id="WP_208239733.1">
    <property type="nucleotide sequence ID" value="NZ_BAAAQU010000002.1"/>
</dbReference>
<keyword evidence="10" id="KW-1185">Reference proteome</keyword>
<comment type="caution">
    <text evidence="9">The sequence shown here is derived from an EMBL/GenBank/DDBJ whole genome shotgun (WGS) entry which is preliminary data.</text>
</comment>
<dbReference type="PANTHER" id="PTHR36838:SF3">
    <property type="entry name" value="TRANSPORTER AUXIN EFFLUX CARRIER EC FAMILY"/>
    <property type="match status" value="1"/>
</dbReference>
<feature type="transmembrane region" description="Helical" evidence="8">
    <location>
        <begin position="250"/>
        <end position="279"/>
    </location>
</feature>
<dbReference type="GO" id="GO:0055085">
    <property type="term" value="P:transmembrane transport"/>
    <property type="evidence" value="ECO:0007669"/>
    <property type="project" value="InterPro"/>
</dbReference>
<feature type="transmembrane region" description="Helical" evidence="8">
    <location>
        <begin position="6"/>
        <end position="24"/>
    </location>
</feature>
<feature type="transmembrane region" description="Helical" evidence="8">
    <location>
        <begin position="36"/>
        <end position="56"/>
    </location>
</feature>
<accession>A0A939QMV0</accession>
<evidence type="ECO:0000256" key="3">
    <source>
        <dbReference type="ARBA" id="ARBA00022448"/>
    </source>
</evidence>
<feature type="transmembrane region" description="Helical" evidence="8">
    <location>
        <begin position="138"/>
        <end position="159"/>
    </location>
</feature>
<feature type="transmembrane region" description="Helical" evidence="8">
    <location>
        <begin position="318"/>
        <end position="336"/>
    </location>
</feature>
<feature type="transmembrane region" description="Helical" evidence="8">
    <location>
        <begin position="219"/>
        <end position="238"/>
    </location>
</feature>
<comment type="similarity">
    <text evidence="2">Belongs to the auxin efflux carrier (TC 2.A.69) family.</text>
</comment>
<dbReference type="GO" id="GO:0005886">
    <property type="term" value="C:plasma membrane"/>
    <property type="evidence" value="ECO:0007669"/>
    <property type="project" value="UniProtKB-SubCell"/>
</dbReference>
<feature type="transmembrane region" description="Helical" evidence="8">
    <location>
        <begin position="106"/>
        <end position="126"/>
    </location>
</feature>
<keyword evidence="5 8" id="KW-0812">Transmembrane</keyword>
<evidence type="ECO:0000256" key="2">
    <source>
        <dbReference type="ARBA" id="ARBA00010145"/>
    </source>
</evidence>
<reference evidence="9" key="1">
    <citation type="submission" date="2021-03" db="EMBL/GenBank/DDBJ databases">
        <title>Leucobacter chromiisoli sp. nov., isolated from chromium-containing soil of chemical plant.</title>
        <authorList>
            <person name="Xu Z."/>
        </authorList>
    </citation>
    <scope>NUCLEOTIDE SEQUENCE</scope>
    <source>
        <strain evidence="9">K 70/01</strain>
    </source>
</reference>